<dbReference type="InterPro" id="IPR030802">
    <property type="entry name" value="Permease_MalE"/>
</dbReference>
<protein>
    <submittedName>
        <fullName evidence="2">ABC transporter permease</fullName>
    </submittedName>
</protein>
<dbReference type="PANTHER" id="PTHR30188">
    <property type="entry name" value="ABC TRANSPORTER PERMEASE PROTEIN-RELATED"/>
    <property type="match status" value="1"/>
</dbReference>
<dbReference type="PANTHER" id="PTHR30188:SF3">
    <property type="entry name" value="ABC TRANSPORTER PERMEASE"/>
    <property type="match status" value="1"/>
</dbReference>
<reference evidence="2" key="1">
    <citation type="journal article" date="2020" name="mSystems">
        <title>Genome- and Community-Level Interaction Insights into Carbon Utilization and Element Cycling Functions of Hydrothermarchaeota in Hydrothermal Sediment.</title>
        <authorList>
            <person name="Zhou Z."/>
            <person name="Liu Y."/>
            <person name="Xu W."/>
            <person name="Pan J."/>
            <person name="Luo Z.H."/>
            <person name="Li M."/>
        </authorList>
    </citation>
    <scope>NUCLEOTIDE SEQUENCE [LARGE SCALE GENOMIC DNA]</scope>
    <source>
        <strain evidence="2">HyVt-527</strain>
    </source>
</reference>
<comment type="caution">
    <text evidence="2">The sequence shown here is derived from an EMBL/GenBank/DDBJ whole genome shotgun (WGS) entry which is preliminary data.</text>
</comment>
<accession>A0A7V5PP06</accession>
<evidence type="ECO:0000256" key="1">
    <source>
        <dbReference type="SAM" id="Phobius"/>
    </source>
</evidence>
<proteinExistence type="predicted"/>
<feature type="non-terminal residue" evidence="2">
    <location>
        <position position="1"/>
    </location>
</feature>
<name>A0A7V5PP06_CALAY</name>
<feature type="transmembrane region" description="Helical" evidence="1">
    <location>
        <begin position="90"/>
        <end position="120"/>
    </location>
</feature>
<sequence length="205" mass="22019">VSLIAFLIGFILALQSAAQLRQFGANIYVADLVAIAMVSEMGPLITAIMIAGRSGSAIAAEISTMKISEEFDALQVMGINPLPYLIIPKLYAIVITLPLLTILANVIGILGGLFIGITYLDLDILPFIHEVISVLRYKEVFIFVIKSITFAVIILFAGAHYGLKAREGAEDVGRMTTASVVTAIILVIIADSIIGLIFYFGEPVF</sequence>
<gene>
    <name evidence="2" type="ORF">ENJ89_03280</name>
</gene>
<evidence type="ECO:0000313" key="2">
    <source>
        <dbReference type="EMBL" id="HHJ52195.1"/>
    </source>
</evidence>
<dbReference type="Pfam" id="PF02405">
    <property type="entry name" value="MlaE"/>
    <property type="match status" value="1"/>
</dbReference>
<dbReference type="GO" id="GO:0043190">
    <property type="term" value="C:ATP-binding cassette (ABC) transporter complex"/>
    <property type="evidence" value="ECO:0007669"/>
    <property type="project" value="InterPro"/>
</dbReference>
<keyword evidence="1" id="KW-0472">Membrane</keyword>
<organism evidence="2">
    <name type="scientific">Caldithrix abyssi</name>
    <dbReference type="NCBI Taxonomy" id="187145"/>
    <lineage>
        <taxon>Bacteria</taxon>
        <taxon>Pseudomonadati</taxon>
        <taxon>Calditrichota</taxon>
        <taxon>Calditrichia</taxon>
        <taxon>Calditrichales</taxon>
        <taxon>Calditrichaceae</taxon>
        <taxon>Caldithrix</taxon>
    </lineage>
</organism>
<keyword evidence="1" id="KW-0812">Transmembrane</keyword>
<feature type="transmembrane region" description="Helical" evidence="1">
    <location>
        <begin position="175"/>
        <end position="200"/>
    </location>
</feature>
<dbReference type="GO" id="GO:0005548">
    <property type="term" value="F:phospholipid transporter activity"/>
    <property type="evidence" value="ECO:0007669"/>
    <property type="project" value="TreeGrafter"/>
</dbReference>
<dbReference type="Proteomes" id="UP000886124">
    <property type="component" value="Unassembled WGS sequence"/>
</dbReference>
<keyword evidence="1" id="KW-1133">Transmembrane helix</keyword>
<feature type="transmembrane region" description="Helical" evidence="1">
    <location>
        <begin position="140"/>
        <end position="163"/>
    </location>
</feature>
<dbReference type="AlphaFoldDB" id="A0A7V5PP06"/>
<dbReference type="EMBL" id="DROD01000224">
    <property type="protein sequence ID" value="HHJ52195.1"/>
    <property type="molecule type" value="Genomic_DNA"/>
</dbReference>